<dbReference type="InterPro" id="IPR028193">
    <property type="entry name" value="TEX13A-D_N"/>
</dbReference>
<evidence type="ECO:0000259" key="6">
    <source>
        <dbReference type="PROSITE" id="PS50199"/>
    </source>
</evidence>
<evidence type="ECO:0000256" key="1">
    <source>
        <dbReference type="ARBA" id="ARBA00008287"/>
    </source>
</evidence>
<dbReference type="GeneID" id="106803843"/>
<keyword evidence="3 5" id="KW-0863">Zinc-finger</keyword>
<evidence type="ECO:0000256" key="5">
    <source>
        <dbReference type="PROSITE-ProRule" id="PRU00322"/>
    </source>
</evidence>
<protein>
    <submittedName>
        <fullName evidence="8">Testis-expressed sequence 13A protein-like</fullName>
    </submittedName>
</protein>
<dbReference type="SUPFAM" id="SSF90209">
    <property type="entry name" value="Ran binding protein zinc finger-like"/>
    <property type="match status" value="1"/>
</dbReference>
<comment type="similarity">
    <text evidence="1">Belongs to the TEX13 family.</text>
</comment>
<sequence length="356" mass="40625">MAVNFNDPACGFFQREVVDFINNQIYRNGVSQYFHMMQMCESWGDMEEKLRDILTDSAISRDIKEACAWGTLALVVRFARRQKKEDREKVKMLQDQLEEQKLFTHALVGVVNRLRAKQKREKENAQFQLQQSLTLLHGVEEERNLLRNALLRVLSSQSQKQERTEELEKGKETQTLGTLAFAHEAASYRTREKAVKGAGQETAATRETTAIVGEAKEGKVISVWGSDQELPVFPCSDVLGAWPQAGQLLHLSLPESSYSFLPTFSLPRAAAEAATVPLMKNSLTSWNGKHLHTRKFLPERFKQHPGLSRSAKGTIRRRVGDWDCDQCCSVNYSWRKMCFKCKKSRYPEEHRGSAPN</sequence>
<dbReference type="PROSITE" id="PS50199">
    <property type="entry name" value="ZF_RANBP2_2"/>
    <property type="match status" value="1"/>
</dbReference>
<dbReference type="Gene3D" id="4.10.1060.10">
    <property type="entry name" value="Zinc finger, RanBP2-type"/>
    <property type="match status" value="1"/>
</dbReference>
<evidence type="ECO:0000256" key="2">
    <source>
        <dbReference type="ARBA" id="ARBA00022723"/>
    </source>
</evidence>
<keyword evidence="7" id="KW-1185">Reference proteome</keyword>
<keyword evidence="4" id="KW-0862">Zinc</keyword>
<evidence type="ECO:0000256" key="3">
    <source>
        <dbReference type="ARBA" id="ARBA00022771"/>
    </source>
</evidence>
<dbReference type="Pfam" id="PF15186">
    <property type="entry name" value="TEX13"/>
    <property type="match status" value="1"/>
</dbReference>
<dbReference type="PANTHER" id="PTHR23111">
    <property type="entry name" value="ZINC FINGER PROTEIN"/>
    <property type="match status" value="1"/>
</dbReference>
<proteinExistence type="inferred from homology"/>
<evidence type="ECO:0000313" key="8">
    <source>
        <dbReference type="RefSeq" id="XP_014652111.1"/>
    </source>
</evidence>
<evidence type="ECO:0000313" key="7">
    <source>
        <dbReference type="Proteomes" id="UP000694910"/>
    </source>
</evidence>
<dbReference type="PANTHER" id="PTHR23111:SF103">
    <property type="entry name" value="TEX13 FAMILY MEMBER C3-RELATED"/>
    <property type="match status" value="1"/>
</dbReference>
<feature type="domain" description="RanBP2-type" evidence="6">
    <location>
        <begin position="318"/>
        <end position="347"/>
    </location>
</feature>
<gene>
    <name evidence="8" type="primary">LOC106803843</name>
</gene>
<evidence type="ECO:0000256" key="4">
    <source>
        <dbReference type="ARBA" id="ARBA00022833"/>
    </source>
</evidence>
<dbReference type="PROSITE" id="PS01358">
    <property type="entry name" value="ZF_RANBP2_1"/>
    <property type="match status" value="1"/>
</dbReference>
<organism evidence="7 8">
    <name type="scientific">Ceratotherium simum simum</name>
    <name type="common">Southern white rhinoceros</name>
    <dbReference type="NCBI Taxonomy" id="73337"/>
    <lineage>
        <taxon>Eukaryota</taxon>
        <taxon>Metazoa</taxon>
        <taxon>Chordata</taxon>
        <taxon>Craniata</taxon>
        <taxon>Vertebrata</taxon>
        <taxon>Euteleostomi</taxon>
        <taxon>Mammalia</taxon>
        <taxon>Eutheria</taxon>
        <taxon>Laurasiatheria</taxon>
        <taxon>Perissodactyla</taxon>
        <taxon>Rhinocerotidae</taxon>
        <taxon>Ceratotherium</taxon>
    </lineage>
</organism>
<reference evidence="8" key="1">
    <citation type="submission" date="2025-08" db="UniProtKB">
        <authorList>
            <consortium name="RefSeq"/>
        </authorList>
    </citation>
    <scope>IDENTIFICATION</scope>
</reference>
<name>A0ABM1DJY0_CERSS</name>
<dbReference type="RefSeq" id="XP_014652111.1">
    <property type="nucleotide sequence ID" value="XM_014796625.1"/>
</dbReference>
<dbReference type="Proteomes" id="UP000694910">
    <property type="component" value="Unplaced"/>
</dbReference>
<dbReference type="InterPro" id="IPR001876">
    <property type="entry name" value="Znf_RanBP2"/>
</dbReference>
<keyword evidence="2" id="KW-0479">Metal-binding</keyword>
<accession>A0ABM1DJY0</accession>
<dbReference type="InterPro" id="IPR036443">
    <property type="entry name" value="Znf_RanBP2_sf"/>
</dbReference>